<proteinExistence type="predicted"/>
<accession>A0A318MZB0</accession>
<evidence type="ECO:0000313" key="2">
    <source>
        <dbReference type="EMBL" id="PXZ01980.1"/>
    </source>
</evidence>
<dbReference type="OrthoDB" id="7282303at2"/>
<comment type="caution">
    <text evidence="2">The sequence shown here is derived from an EMBL/GenBank/DDBJ whole genome shotgun (WGS) entry which is preliminary data.</text>
</comment>
<name>A0A318MZB0_9PROT</name>
<gene>
    <name evidence="2" type="ORF">DK869_03025</name>
</gene>
<sequence>MISHLRYVSLLLSGFFLLSSCKLVDQRTFNPSAGRRPAPYIPPPSPPPPPPPAPPIEIVEGTPQDQWEKPLTNLVKDALSRKADALFVITSVTPISSDPVMQQEQMTNIAAQEGRAIANEIIRAGAKAEQIQMNAKADGGVKKNVVQVTIQ</sequence>
<dbReference type="EMBL" id="QGLT01000001">
    <property type="protein sequence ID" value="PXZ01980.1"/>
    <property type="molecule type" value="Genomic_DNA"/>
</dbReference>
<organism evidence="2 3">
    <name type="scientific">Commensalibacter melissae</name>
    <dbReference type="NCBI Taxonomy" id="2070537"/>
    <lineage>
        <taxon>Bacteria</taxon>
        <taxon>Pseudomonadati</taxon>
        <taxon>Pseudomonadota</taxon>
        <taxon>Alphaproteobacteria</taxon>
        <taxon>Acetobacterales</taxon>
        <taxon>Acetobacteraceae</taxon>
    </lineage>
</organism>
<dbReference type="RefSeq" id="WP_110438498.1">
    <property type="nucleotide sequence ID" value="NZ_CP046393.1"/>
</dbReference>
<evidence type="ECO:0000313" key="3">
    <source>
        <dbReference type="Proteomes" id="UP000247565"/>
    </source>
</evidence>
<dbReference type="AlphaFoldDB" id="A0A318MZB0"/>
<feature type="compositionally biased region" description="Pro residues" evidence="1">
    <location>
        <begin position="39"/>
        <end position="55"/>
    </location>
</feature>
<reference evidence="2 3" key="1">
    <citation type="submission" date="2018-05" db="EMBL/GenBank/DDBJ databases">
        <title>Reference genomes for bee gut microbiota database.</title>
        <authorList>
            <person name="Ellegaard K.M."/>
        </authorList>
    </citation>
    <scope>NUCLEOTIDE SEQUENCE [LARGE SCALE GENOMIC DNA]</scope>
    <source>
        <strain evidence="2 3">ESL0284</strain>
    </source>
</reference>
<dbReference type="Proteomes" id="UP000247565">
    <property type="component" value="Unassembled WGS sequence"/>
</dbReference>
<evidence type="ECO:0000256" key="1">
    <source>
        <dbReference type="SAM" id="MobiDB-lite"/>
    </source>
</evidence>
<feature type="region of interest" description="Disordered" evidence="1">
    <location>
        <begin position="32"/>
        <end position="55"/>
    </location>
</feature>
<dbReference type="PROSITE" id="PS51257">
    <property type="entry name" value="PROKAR_LIPOPROTEIN"/>
    <property type="match status" value="1"/>
</dbReference>
<protein>
    <submittedName>
        <fullName evidence="2">Uncharacterized protein</fullName>
    </submittedName>
</protein>
<keyword evidence="3" id="KW-1185">Reference proteome</keyword>